<sequence length="440" mass="46670">MKPAVTIRARLALGVAAITVLVVLAVAAVQFLVLRSFLVGAEYERLELLLPRLEQTLTTIPASSTGPYVLNTLPRTVDVRVIREGRVVAVTPEFPAISLTLPIGRARRAGHDVLISTFNLNGTLATAQLASDVLGVVNPLRAYLRSLAVAVPVSAALAALLCFLLAGRLLRPLERLTAAAAAIGRGGNLRAALPGADRGDEVGRLAGVLQTSFGQVAEVREREETFTYAAAHDLRSPLTAMKTRLQGALSGPRSEAELREELREVLSDLERMRRLSEQLLLLARGERDIQRRPLELSRLAGEAVDRARELAPDLPLEFGTVGLTWILGDEALLSPLLDNLIGNSLRYGGGAAMRMTVTGTPSGVALSMVDSGPGVPPAALPHLTTAFYQVGAARSGQGNGLGLAIAQRVAQLHGARLDLVPVAPSGLRVTVTFPQTAQRD</sequence>
<dbReference type="PANTHER" id="PTHR45436">
    <property type="entry name" value="SENSOR HISTIDINE KINASE YKOH"/>
    <property type="match status" value="1"/>
</dbReference>
<dbReference type="SMART" id="SM00387">
    <property type="entry name" value="HATPase_c"/>
    <property type="match status" value="1"/>
</dbReference>
<accession>A0ABR6NW57</accession>
<evidence type="ECO:0000256" key="4">
    <source>
        <dbReference type="ARBA" id="ARBA00022553"/>
    </source>
</evidence>
<dbReference type="Gene3D" id="3.30.565.10">
    <property type="entry name" value="Histidine kinase-like ATPase, C-terminal domain"/>
    <property type="match status" value="1"/>
</dbReference>
<reference evidence="14 15" key="1">
    <citation type="submission" date="2020-08" db="EMBL/GenBank/DDBJ databases">
        <title>Genomic Encyclopedia of Type Strains, Phase IV (KMG-IV): sequencing the most valuable type-strain genomes for metagenomic binning, comparative biology and taxonomic classification.</title>
        <authorList>
            <person name="Goeker M."/>
        </authorList>
    </citation>
    <scope>NUCLEOTIDE SEQUENCE [LARGE SCALE GENOMIC DNA]</scope>
    <source>
        <strain evidence="14 15">DSM 12027</strain>
    </source>
</reference>
<feature type="domain" description="HAMP" evidence="13">
    <location>
        <begin position="167"/>
        <end position="221"/>
    </location>
</feature>
<keyword evidence="10 11" id="KW-0472">Membrane</keyword>
<keyword evidence="9" id="KW-0902">Two-component regulatory system</keyword>
<dbReference type="SUPFAM" id="SSF158472">
    <property type="entry name" value="HAMP domain-like"/>
    <property type="match status" value="1"/>
</dbReference>
<dbReference type="InterPro" id="IPR036097">
    <property type="entry name" value="HisK_dim/P_sf"/>
</dbReference>
<dbReference type="InterPro" id="IPR005467">
    <property type="entry name" value="His_kinase_dom"/>
</dbReference>
<keyword evidence="8 11" id="KW-1133">Transmembrane helix</keyword>
<dbReference type="Pfam" id="PF02518">
    <property type="entry name" value="HATPase_c"/>
    <property type="match status" value="1"/>
</dbReference>
<evidence type="ECO:0000256" key="5">
    <source>
        <dbReference type="ARBA" id="ARBA00022679"/>
    </source>
</evidence>
<comment type="catalytic activity">
    <reaction evidence="1">
        <text>ATP + protein L-histidine = ADP + protein N-phospho-L-histidine.</text>
        <dbReference type="EC" id="2.7.13.3"/>
    </reaction>
</comment>
<dbReference type="SUPFAM" id="SSF55874">
    <property type="entry name" value="ATPase domain of HSP90 chaperone/DNA topoisomerase II/histidine kinase"/>
    <property type="match status" value="1"/>
</dbReference>
<evidence type="ECO:0000256" key="2">
    <source>
        <dbReference type="ARBA" id="ARBA00004370"/>
    </source>
</evidence>
<evidence type="ECO:0000256" key="1">
    <source>
        <dbReference type="ARBA" id="ARBA00000085"/>
    </source>
</evidence>
<feature type="domain" description="Histidine kinase" evidence="12">
    <location>
        <begin position="229"/>
        <end position="437"/>
    </location>
</feature>
<evidence type="ECO:0000256" key="8">
    <source>
        <dbReference type="ARBA" id="ARBA00022989"/>
    </source>
</evidence>
<evidence type="ECO:0000256" key="3">
    <source>
        <dbReference type="ARBA" id="ARBA00012438"/>
    </source>
</evidence>
<dbReference type="Pfam" id="PF00512">
    <property type="entry name" value="HisKA"/>
    <property type="match status" value="1"/>
</dbReference>
<dbReference type="Gene3D" id="1.10.287.130">
    <property type="match status" value="1"/>
</dbReference>
<evidence type="ECO:0000256" key="9">
    <source>
        <dbReference type="ARBA" id="ARBA00023012"/>
    </source>
</evidence>
<keyword evidence="4" id="KW-0597">Phosphoprotein</keyword>
<dbReference type="InterPro" id="IPR003661">
    <property type="entry name" value="HisK_dim/P_dom"/>
</dbReference>
<evidence type="ECO:0000313" key="14">
    <source>
        <dbReference type="EMBL" id="MBB6018283.1"/>
    </source>
</evidence>
<evidence type="ECO:0000256" key="7">
    <source>
        <dbReference type="ARBA" id="ARBA00022777"/>
    </source>
</evidence>
<evidence type="ECO:0000313" key="15">
    <source>
        <dbReference type="Proteomes" id="UP000629870"/>
    </source>
</evidence>
<organism evidence="14 15">
    <name type="scientific">Deinococcus radiopugnans ATCC 19172</name>
    <dbReference type="NCBI Taxonomy" id="585398"/>
    <lineage>
        <taxon>Bacteria</taxon>
        <taxon>Thermotogati</taxon>
        <taxon>Deinococcota</taxon>
        <taxon>Deinococci</taxon>
        <taxon>Deinococcales</taxon>
        <taxon>Deinococcaceae</taxon>
        <taxon>Deinococcus</taxon>
    </lineage>
</organism>
<dbReference type="PROSITE" id="PS50885">
    <property type="entry name" value="HAMP"/>
    <property type="match status" value="1"/>
</dbReference>
<keyword evidence="6 11" id="KW-0812">Transmembrane</keyword>
<dbReference type="PANTHER" id="PTHR45436:SF5">
    <property type="entry name" value="SENSOR HISTIDINE KINASE TRCS"/>
    <property type="match status" value="1"/>
</dbReference>
<dbReference type="InterPro" id="IPR036890">
    <property type="entry name" value="HATPase_C_sf"/>
</dbReference>
<dbReference type="SMART" id="SM00388">
    <property type="entry name" value="HisKA"/>
    <property type="match status" value="1"/>
</dbReference>
<dbReference type="EMBL" id="JACHEW010000027">
    <property type="protein sequence ID" value="MBB6018283.1"/>
    <property type="molecule type" value="Genomic_DNA"/>
</dbReference>
<name>A0ABR6NW57_9DEIO</name>
<evidence type="ECO:0000256" key="6">
    <source>
        <dbReference type="ARBA" id="ARBA00022692"/>
    </source>
</evidence>
<dbReference type="InterPro" id="IPR004358">
    <property type="entry name" value="Sig_transdc_His_kin-like_C"/>
</dbReference>
<keyword evidence="5" id="KW-0808">Transferase</keyword>
<keyword evidence="15" id="KW-1185">Reference proteome</keyword>
<dbReference type="PROSITE" id="PS50109">
    <property type="entry name" value="HIS_KIN"/>
    <property type="match status" value="1"/>
</dbReference>
<dbReference type="PRINTS" id="PR00344">
    <property type="entry name" value="BCTRLSENSOR"/>
</dbReference>
<dbReference type="Proteomes" id="UP000629870">
    <property type="component" value="Unassembled WGS sequence"/>
</dbReference>
<dbReference type="SMART" id="SM00304">
    <property type="entry name" value="HAMP"/>
    <property type="match status" value="1"/>
</dbReference>
<comment type="subcellular location">
    <subcellularLocation>
        <location evidence="2">Membrane</location>
    </subcellularLocation>
</comment>
<dbReference type="InterPro" id="IPR003660">
    <property type="entry name" value="HAMP_dom"/>
</dbReference>
<proteinExistence type="predicted"/>
<evidence type="ECO:0000256" key="11">
    <source>
        <dbReference type="SAM" id="Phobius"/>
    </source>
</evidence>
<dbReference type="CDD" id="cd00082">
    <property type="entry name" value="HisKA"/>
    <property type="match status" value="1"/>
</dbReference>
<dbReference type="Gene3D" id="6.10.340.10">
    <property type="match status" value="1"/>
</dbReference>
<dbReference type="InterPro" id="IPR003594">
    <property type="entry name" value="HATPase_dom"/>
</dbReference>
<gene>
    <name evidence="14" type="ORF">HNQ04_003561</name>
</gene>
<keyword evidence="7 14" id="KW-0418">Kinase</keyword>
<dbReference type="InterPro" id="IPR050428">
    <property type="entry name" value="TCS_sensor_his_kinase"/>
</dbReference>
<dbReference type="Pfam" id="PF00672">
    <property type="entry name" value="HAMP"/>
    <property type="match status" value="1"/>
</dbReference>
<dbReference type="GO" id="GO:0016301">
    <property type="term" value="F:kinase activity"/>
    <property type="evidence" value="ECO:0007669"/>
    <property type="project" value="UniProtKB-KW"/>
</dbReference>
<comment type="caution">
    <text evidence="14">The sequence shown here is derived from an EMBL/GenBank/DDBJ whole genome shotgun (WGS) entry which is preliminary data.</text>
</comment>
<dbReference type="CDD" id="cd00075">
    <property type="entry name" value="HATPase"/>
    <property type="match status" value="1"/>
</dbReference>
<dbReference type="RefSeq" id="WP_221265599.1">
    <property type="nucleotide sequence ID" value="NZ_JACHEW010000027.1"/>
</dbReference>
<evidence type="ECO:0000256" key="10">
    <source>
        <dbReference type="ARBA" id="ARBA00023136"/>
    </source>
</evidence>
<dbReference type="SUPFAM" id="SSF47384">
    <property type="entry name" value="Homodimeric domain of signal transducing histidine kinase"/>
    <property type="match status" value="1"/>
</dbReference>
<dbReference type="EC" id="2.7.13.3" evidence="3"/>
<evidence type="ECO:0000259" key="12">
    <source>
        <dbReference type="PROSITE" id="PS50109"/>
    </source>
</evidence>
<protein>
    <recommendedName>
        <fullName evidence="3">histidine kinase</fullName>
        <ecNumber evidence="3">2.7.13.3</ecNumber>
    </recommendedName>
</protein>
<feature type="transmembrane region" description="Helical" evidence="11">
    <location>
        <begin position="12"/>
        <end position="33"/>
    </location>
</feature>
<evidence type="ECO:0000259" key="13">
    <source>
        <dbReference type="PROSITE" id="PS50885"/>
    </source>
</evidence>